<keyword evidence="3" id="KW-0604">Photosystem II</keyword>
<evidence type="ECO:0000259" key="6">
    <source>
        <dbReference type="Pfam" id="PF18962"/>
    </source>
</evidence>
<dbReference type="InterPro" id="IPR015943">
    <property type="entry name" value="WD40/YVTN_repeat-like_dom_sf"/>
</dbReference>
<feature type="domain" description="Secretion system C-terminal sorting" evidence="6">
    <location>
        <begin position="331"/>
        <end position="402"/>
    </location>
</feature>
<dbReference type="Gene3D" id="2.130.10.10">
    <property type="entry name" value="YVTN repeat-like/Quinoprotein amine dehydrogenase"/>
    <property type="match status" value="2"/>
</dbReference>
<proteinExistence type="predicted"/>
<dbReference type="Pfam" id="PF18962">
    <property type="entry name" value="Por_Secre_tail"/>
    <property type="match status" value="1"/>
</dbReference>
<accession>A0ABU9IJC8</accession>
<dbReference type="PANTHER" id="PTHR47199:SF2">
    <property type="entry name" value="PHOTOSYSTEM II STABILITY_ASSEMBLY FACTOR HCF136, CHLOROPLASTIC"/>
    <property type="match status" value="1"/>
</dbReference>
<dbReference type="InterPro" id="IPR026444">
    <property type="entry name" value="Secre_tail"/>
</dbReference>
<sequence>MNKTTFLFSTLLSLILSVNEVHSQWTKQTSPTTSDLEALYFINATTGFTTSGDVGRLYKTVDGGVTWTANGNYSSRDIWFVDANIGFASSTVASSSGTMKKTTDGGTTWTKITAPNSSSYLGVSATSATNAYFINTEDKVIKTTDGGTSVTSYTIPLTTPASHNLTDIFFINATTGYLTANNGQVFKTTNSGTSWTSLSTVPLGSGFNSLYFIDAMTGYVAGSSGKVIKTTDGGATWVDKSITGIIAINAIKFFDANVGLAVGLSGKIFMTNNGGDTWTEQASGTTQHLWNVFFLNSSSAIVVGDAGTILKNNAVLGQEEFIPKASFSLSPNPLTNVSVLSIQNVNDFSSLELEVYDITGKLIKRNTIKSEQYLLNKSEFTSGIYFLKIKKGNKVFETLKLVVQ</sequence>
<dbReference type="Proteomes" id="UP001485226">
    <property type="component" value="Unassembled WGS sequence"/>
</dbReference>
<dbReference type="RefSeq" id="WP_341688502.1">
    <property type="nucleotide sequence ID" value="NZ_JBBYHS010000001.1"/>
</dbReference>
<feature type="domain" description="Photosynthesis system II assembly factor Ycf48/Hcf136-like" evidence="5">
    <location>
        <begin position="21"/>
        <end position="149"/>
    </location>
</feature>
<dbReference type="PANTHER" id="PTHR47199">
    <property type="entry name" value="PHOTOSYSTEM II STABILITY/ASSEMBLY FACTOR HCF136, CHLOROPLASTIC"/>
    <property type="match status" value="1"/>
</dbReference>
<dbReference type="SUPFAM" id="SSF110296">
    <property type="entry name" value="Oligoxyloglucan reducing end-specific cellobiohydrolase"/>
    <property type="match status" value="1"/>
</dbReference>
<evidence type="ECO:0000256" key="2">
    <source>
        <dbReference type="ARBA" id="ARBA00022729"/>
    </source>
</evidence>
<evidence type="ECO:0000256" key="3">
    <source>
        <dbReference type="ARBA" id="ARBA00023276"/>
    </source>
</evidence>
<feature type="signal peptide" evidence="4">
    <location>
        <begin position="1"/>
        <end position="23"/>
    </location>
</feature>
<dbReference type="NCBIfam" id="TIGR04183">
    <property type="entry name" value="Por_Secre_tail"/>
    <property type="match status" value="1"/>
</dbReference>
<evidence type="ECO:0000256" key="4">
    <source>
        <dbReference type="SAM" id="SignalP"/>
    </source>
</evidence>
<dbReference type="InterPro" id="IPR028203">
    <property type="entry name" value="PSII_CF48-like_dom"/>
</dbReference>
<evidence type="ECO:0000256" key="1">
    <source>
        <dbReference type="ARBA" id="ARBA00022531"/>
    </source>
</evidence>
<name>A0ABU9IJC8_9FLAO</name>
<reference evidence="7 8" key="1">
    <citation type="submission" date="2024-04" db="EMBL/GenBank/DDBJ databases">
        <title>Flavobacterium sp. DGU38 16S ribosomal RNA gene Genome sequencing and assembly.</title>
        <authorList>
            <person name="Park S."/>
        </authorList>
    </citation>
    <scope>NUCLEOTIDE SEQUENCE [LARGE SCALE GENOMIC DNA]</scope>
    <source>
        <strain evidence="7 8">DGU38</strain>
    </source>
</reference>
<keyword evidence="2 4" id="KW-0732">Signal</keyword>
<keyword evidence="8" id="KW-1185">Reference proteome</keyword>
<evidence type="ECO:0000313" key="7">
    <source>
        <dbReference type="EMBL" id="MEL1252296.1"/>
    </source>
</evidence>
<comment type="caution">
    <text evidence="7">The sequence shown here is derived from an EMBL/GenBank/DDBJ whole genome shotgun (WGS) entry which is preliminary data.</text>
</comment>
<feature type="chain" id="PRO_5047024862" evidence="4">
    <location>
        <begin position="24"/>
        <end position="404"/>
    </location>
</feature>
<evidence type="ECO:0000259" key="5">
    <source>
        <dbReference type="Pfam" id="PF14870"/>
    </source>
</evidence>
<keyword evidence="1" id="KW-0602">Photosynthesis</keyword>
<dbReference type="Pfam" id="PF14870">
    <property type="entry name" value="PSII_BNR"/>
    <property type="match status" value="1"/>
</dbReference>
<evidence type="ECO:0000313" key="8">
    <source>
        <dbReference type="Proteomes" id="UP001485226"/>
    </source>
</evidence>
<dbReference type="EMBL" id="JBBYHS010000001">
    <property type="protein sequence ID" value="MEL1252296.1"/>
    <property type="molecule type" value="Genomic_DNA"/>
</dbReference>
<protein>
    <submittedName>
        <fullName evidence="7">T9SS type A sorting domain-containing protein</fullName>
    </submittedName>
</protein>
<gene>
    <name evidence="7" type="ORF">AAEO57_00805</name>
</gene>
<organism evidence="7 8">
    <name type="scientific">Flavobacterium calami</name>
    <dbReference type="NCBI Taxonomy" id="3139144"/>
    <lineage>
        <taxon>Bacteria</taxon>
        <taxon>Pseudomonadati</taxon>
        <taxon>Bacteroidota</taxon>
        <taxon>Flavobacteriia</taxon>
        <taxon>Flavobacteriales</taxon>
        <taxon>Flavobacteriaceae</taxon>
        <taxon>Flavobacterium</taxon>
    </lineage>
</organism>